<protein>
    <recommendedName>
        <fullName evidence="6">Smr domain-containing protein</fullName>
    </recommendedName>
</protein>
<keyword evidence="1" id="KW-0833">Ubl conjugation pathway</keyword>
<keyword evidence="5" id="KW-1185">Reference proteome</keyword>
<dbReference type="PANTHER" id="PTHR46535:SF1">
    <property type="entry name" value="NEDD4-BINDING PROTEIN 2"/>
    <property type="match status" value="1"/>
</dbReference>
<dbReference type="RefSeq" id="XP_038776546.1">
    <property type="nucleotide sequence ID" value="XM_038920618.1"/>
</dbReference>
<dbReference type="InterPro" id="IPR052772">
    <property type="entry name" value="Endo/PolyKinase_Domain-Protein"/>
</dbReference>
<dbReference type="PROSITE" id="PS51140">
    <property type="entry name" value="CUE"/>
    <property type="match status" value="1"/>
</dbReference>
<sequence>MGKDNPDLELRSKLLQLSEMFPDIPLGYINETLVLNKGDAARTTDELLNYKVTETEKTVQAKNYGVPSDTDNESDHSVSNNNEIYDDKMSVKELKEWIRRIDFVEEVLDLLKLEAKYKPWVEYYSEQHNYKLLDTVSKMIENFDPDLPPEKQQTISYRTLATVSKMQDHSDDQNSSRIPVDQVELSPDPIIQKQSAAHLLAKVKATTYSKIQGGYTVIRPSAKQQKNEIVAKSVKVDMGSESMKELIAIRESNVVLLRLPMSFYVNGMRFFENSVEAVIYVASVVAPLAPFAPETPIPDKLYSKEIMATAAPKQPPKSDCCWSNRHPVISERGPSFDNLLSSAKRMQSKAAMCNDKKIKPIYASTASEKYREAFNSLQSGQAREIRAKVEQSKQTNQIDLHGLLVDSALQCCKEAVSSWWQDEINARVIHGDSLRPEKAVHVEYFRVVTGRGMHSAGGVPRIKHSVRKYLTRSHYIFEEESSALIVRGKRH</sequence>
<evidence type="ECO:0008006" key="6">
    <source>
        <dbReference type="Google" id="ProtNLM"/>
    </source>
</evidence>
<dbReference type="OrthoDB" id="4080456at2759"/>
<dbReference type="InterPro" id="IPR002625">
    <property type="entry name" value="Smr_dom"/>
</dbReference>
<evidence type="ECO:0000313" key="4">
    <source>
        <dbReference type="EMBL" id="QPG72981.1"/>
    </source>
</evidence>
<dbReference type="GO" id="GO:0004519">
    <property type="term" value="F:endonuclease activity"/>
    <property type="evidence" value="ECO:0007669"/>
    <property type="project" value="TreeGrafter"/>
</dbReference>
<feature type="domain" description="Smr" evidence="2">
    <location>
        <begin position="398"/>
        <end position="489"/>
    </location>
</feature>
<proteinExistence type="predicted"/>
<dbReference type="CDD" id="cd14279">
    <property type="entry name" value="CUE"/>
    <property type="match status" value="1"/>
</dbReference>
<dbReference type="InterPro" id="IPR036063">
    <property type="entry name" value="Smr_dom_sf"/>
</dbReference>
<dbReference type="Pfam" id="PF02845">
    <property type="entry name" value="CUE"/>
    <property type="match status" value="1"/>
</dbReference>
<dbReference type="SUPFAM" id="SSF160443">
    <property type="entry name" value="SMR domain-like"/>
    <property type="match status" value="1"/>
</dbReference>
<dbReference type="EMBL" id="CP064812">
    <property type="protein sequence ID" value="QPG72981.1"/>
    <property type="molecule type" value="Genomic_DNA"/>
</dbReference>
<dbReference type="GeneID" id="62193686"/>
<dbReference type="InterPro" id="IPR003892">
    <property type="entry name" value="CUE"/>
</dbReference>
<accession>A0A875RVK3</accession>
<reference evidence="4" key="1">
    <citation type="submission" date="2020-10" db="EMBL/GenBank/DDBJ databases">
        <authorList>
            <person name="Roach M.J.R."/>
        </authorList>
    </citation>
    <scope>NUCLEOTIDE SEQUENCE</scope>
    <source>
        <strain evidence="4">CBS 1945</strain>
    </source>
</reference>
<dbReference type="Gene3D" id="3.30.1370.110">
    <property type="match status" value="1"/>
</dbReference>
<dbReference type="KEGG" id="bnn:FOA43_000285"/>
<feature type="domain" description="CUE" evidence="3">
    <location>
        <begin position="9"/>
        <end position="52"/>
    </location>
</feature>
<gene>
    <name evidence="4" type="ORF">FOA43_000285</name>
</gene>
<dbReference type="SMART" id="SM00463">
    <property type="entry name" value="SMR"/>
    <property type="match status" value="1"/>
</dbReference>
<evidence type="ECO:0000313" key="5">
    <source>
        <dbReference type="Proteomes" id="UP000662931"/>
    </source>
</evidence>
<dbReference type="GO" id="GO:0005634">
    <property type="term" value="C:nucleus"/>
    <property type="evidence" value="ECO:0007669"/>
    <property type="project" value="TreeGrafter"/>
</dbReference>
<name>A0A875RVK3_EENNA</name>
<organism evidence="4 5">
    <name type="scientific">Eeniella nana</name>
    <name type="common">Yeast</name>
    <name type="synonym">Brettanomyces nanus</name>
    <dbReference type="NCBI Taxonomy" id="13502"/>
    <lineage>
        <taxon>Eukaryota</taxon>
        <taxon>Fungi</taxon>
        <taxon>Dikarya</taxon>
        <taxon>Ascomycota</taxon>
        <taxon>Saccharomycotina</taxon>
        <taxon>Pichiomycetes</taxon>
        <taxon>Pichiales</taxon>
        <taxon>Pichiaceae</taxon>
        <taxon>Brettanomyces</taxon>
    </lineage>
</organism>
<dbReference type="SMART" id="SM00546">
    <property type="entry name" value="CUE"/>
    <property type="match status" value="1"/>
</dbReference>
<evidence type="ECO:0000259" key="2">
    <source>
        <dbReference type="PROSITE" id="PS50828"/>
    </source>
</evidence>
<evidence type="ECO:0000256" key="1">
    <source>
        <dbReference type="ARBA" id="ARBA00022786"/>
    </source>
</evidence>
<dbReference type="PANTHER" id="PTHR46535">
    <property type="entry name" value="NEDD4-BINDING PROTEIN 2"/>
    <property type="match status" value="1"/>
</dbReference>
<dbReference type="GO" id="GO:0043130">
    <property type="term" value="F:ubiquitin binding"/>
    <property type="evidence" value="ECO:0007669"/>
    <property type="project" value="InterPro"/>
</dbReference>
<dbReference type="PROSITE" id="PS50828">
    <property type="entry name" value="SMR"/>
    <property type="match status" value="1"/>
</dbReference>
<dbReference type="AlphaFoldDB" id="A0A875RVK3"/>
<evidence type="ECO:0000259" key="3">
    <source>
        <dbReference type="PROSITE" id="PS51140"/>
    </source>
</evidence>
<dbReference type="Proteomes" id="UP000662931">
    <property type="component" value="Chromosome 1"/>
</dbReference>